<keyword evidence="2" id="KW-1185">Reference proteome</keyword>
<organism evidence="1 2">
    <name type="scientific">Hypoxylon rubiginosum</name>
    <dbReference type="NCBI Taxonomy" id="110542"/>
    <lineage>
        <taxon>Eukaryota</taxon>
        <taxon>Fungi</taxon>
        <taxon>Dikarya</taxon>
        <taxon>Ascomycota</taxon>
        <taxon>Pezizomycotina</taxon>
        <taxon>Sordariomycetes</taxon>
        <taxon>Xylariomycetidae</taxon>
        <taxon>Xylariales</taxon>
        <taxon>Hypoxylaceae</taxon>
        <taxon>Hypoxylon</taxon>
    </lineage>
</organism>
<protein>
    <submittedName>
        <fullName evidence="1">Uncharacterized protein</fullName>
    </submittedName>
</protein>
<evidence type="ECO:0000313" key="2">
    <source>
        <dbReference type="Proteomes" id="UP001497680"/>
    </source>
</evidence>
<accession>A0ACC0DI68</accession>
<comment type="caution">
    <text evidence="1">The sequence shown here is derived from an EMBL/GenBank/DDBJ whole genome shotgun (WGS) entry which is preliminary data.</text>
</comment>
<name>A0ACC0DI68_9PEZI</name>
<dbReference type="Proteomes" id="UP001497680">
    <property type="component" value="Unassembled WGS sequence"/>
</dbReference>
<evidence type="ECO:0000313" key="1">
    <source>
        <dbReference type="EMBL" id="KAI6092452.1"/>
    </source>
</evidence>
<gene>
    <name evidence="1" type="ORF">F4821DRAFT_135017</name>
</gene>
<reference evidence="1 2" key="1">
    <citation type="journal article" date="2022" name="New Phytol.">
        <title>Ecological generalism drives hyperdiversity of secondary metabolite gene clusters in xylarialean endophytes.</title>
        <authorList>
            <person name="Franco M.E.E."/>
            <person name="Wisecaver J.H."/>
            <person name="Arnold A.E."/>
            <person name="Ju Y.M."/>
            <person name="Slot J.C."/>
            <person name="Ahrendt S."/>
            <person name="Moore L.P."/>
            <person name="Eastman K.E."/>
            <person name="Scott K."/>
            <person name="Konkel Z."/>
            <person name="Mondo S.J."/>
            <person name="Kuo A."/>
            <person name="Hayes R.D."/>
            <person name="Haridas S."/>
            <person name="Andreopoulos B."/>
            <person name="Riley R."/>
            <person name="LaButti K."/>
            <person name="Pangilinan J."/>
            <person name="Lipzen A."/>
            <person name="Amirebrahimi M."/>
            <person name="Yan J."/>
            <person name="Adam C."/>
            <person name="Keymanesh K."/>
            <person name="Ng V."/>
            <person name="Louie K."/>
            <person name="Northen T."/>
            <person name="Drula E."/>
            <person name="Henrissat B."/>
            <person name="Hsieh H.M."/>
            <person name="Youens-Clark K."/>
            <person name="Lutzoni F."/>
            <person name="Miadlikowska J."/>
            <person name="Eastwood D.C."/>
            <person name="Hamelin R.C."/>
            <person name="Grigoriev I.V."/>
            <person name="U'Ren J.M."/>
        </authorList>
    </citation>
    <scope>NUCLEOTIDE SEQUENCE [LARGE SCALE GENOMIC DNA]</scope>
    <source>
        <strain evidence="1 2">ER1909</strain>
    </source>
</reference>
<sequence length="634" mass="70898">MDVAGLVVGLSGLVAVFETSCKVWRTIRAASGFGDDVADSIRKLEMEFFRFYTWWDVLRSLELQKTSLQGHQTAGVPRRSEMMNLLSDQMKSPVVNAAESILAILVSVEHLLQEQGVLAVLNSQSNITVSTSASTLVTAMTEGGDKKKKNLGQDLMAKVSWWKRVKYDAAPWRETNKESLSKYLIDMNYWNNSLYDILPTGLRESVLRQGISAYLLVDPEEFKSLSTLQGDPISQQAQFNRVYMRLLSLSFTDTEVQNRLLPLGQVDLSCTLGYERFSVVRYYPSRGAASETALVEWYTLPDDHRSQTETLRLVRERLAKMSLLLAQDNRPDTLRALDCLGCTESPPGQKPHRFGLVSRLPLHVLKTEVYLERRASIMTLYDMLVRKQIPGTTSRVSLPTLAQRFHLAASLAQTLYTFTLADWHHKLFNSLNIVFLPAAMTAASTAVTTVSPEPNANLSPEFPMTGPPGIASPFICGFSISRPSAPEEISISPTTSVSGTTSISEAYLHPDLRVDQAWSRPRYAMIYEVYALGLLLAEIGFWQPVHKLARGSSSSSSSRQAALTPKQFHQAVIAKCRQDLACWMGEEYAAVALRCLEVNPDSPLSREKTAFYWTVIWQLDQCAERMKLFTPNLA</sequence>
<dbReference type="EMBL" id="MU394283">
    <property type="protein sequence ID" value="KAI6092452.1"/>
    <property type="molecule type" value="Genomic_DNA"/>
</dbReference>
<proteinExistence type="predicted"/>